<proteinExistence type="predicted"/>
<evidence type="ECO:0000313" key="2">
    <source>
        <dbReference type="Proteomes" id="UP001239111"/>
    </source>
</evidence>
<protein>
    <submittedName>
        <fullName evidence="1">Uncharacterized protein</fullName>
    </submittedName>
</protein>
<name>A0ACC2NTS9_9HYME</name>
<reference evidence="1" key="1">
    <citation type="submission" date="2023-04" db="EMBL/GenBank/DDBJ databases">
        <title>A chromosome-level genome assembly of the parasitoid wasp Eretmocerus hayati.</title>
        <authorList>
            <person name="Zhong Y."/>
            <person name="Liu S."/>
            <person name="Liu Y."/>
        </authorList>
    </citation>
    <scope>NUCLEOTIDE SEQUENCE</scope>
    <source>
        <strain evidence="1">ZJU_SS_LIU_2023</strain>
    </source>
</reference>
<evidence type="ECO:0000313" key="1">
    <source>
        <dbReference type="EMBL" id="KAJ8674571.1"/>
    </source>
</evidence>
<keyword evidence="2" id="KW-1185">Reference proteome</keyword>
<gene>
    <name evidence="1" type="ORF">QAD02_005833</name>
</gene>
<accession>A0ACC2NTS9</accession>
<organism evidence="1 2">
    <name type="scientific">Eretmocerus hayati</name>
    <dbReference type="NCBI Taxonomy" id="131215"/>
    <lineage>
        <taxon>Eukaryota</taxon>
        <taxon>Metazoa</taxon>
        <taxon>Ecdysozoa</taxon>
        <taxon>Arthropoda</taxon>
        <taxon>Hexapoda</taxon>
        <taxon>Insecta</taxon>
        <taxon>Pterygota</taxon>
        <taxon>Neoptera</taxon>
        <taxon>Endopterygota</taxon>
        <taxon>Hymenoptera</taxon>
        <taxon>Apocrita</taxon>
        <taxon>Proctotrupomorpha</taxon>
        <taxon>Chalcidoidea</taxon>
        <taxon>Aphelinidae</taxon>
        <taxon>Aphelininae</taxon>
        <taxon>Eretmocerus</taxon>
    </lineage>
</organism>
<dbReference type="Proteomes" id="UP001239111">
    <property type="component" value="Chromosome 3"/>
</dbReference>
<sequence>MIDDSDSGSDDEIVPVALRNAAREVELNAMPPKSRQLYTAAYNAFKKWRRSKGTNSFCEDVLLTYFSELSNHYAASSLWSTYSMLKSTILSYDHVDIGKYNRVLSFLKRKKREHTPKKSEVFTREQAHRFLTTAPDDEFLIVKVALILGVLGAMRREEFTELELRNVVDHGEYILVRVTKTKNHVPRSFLIEDPNLYRICKVYIEARIMVLENDRFFLRYSNGRCVNQAIGINTFGGMPRRIAEYLKLPNYMDFTGHSFRRTSATFLADAGADTLTLRRHGGWKSSSVAESYVADSISSKRKICHQITSGMSVEKSFRSDRAQNVYSAQAPSSFVPSDPAQSDFLHIDTSTIQLTKPINQQAPMNLFHEQPQQAHSMNTPRNIPATTTSTSYQKLKTPNQQQQSNLFDNNVPLGTSSALTNLPKTSLPSQAVCSSATTSVVSVSAPQIRSSQNLESQRPRKVPVIKSIQNNVVVCAPFGSKSMQAFQPKHSIESSPAELSMRIASALSFRKPVSSLYNSQEGVSKTNERPVPSTINSVLQEHQVIGNFQCCSAIEPIKSVSDISMSSCCTDSMEFQQSQQFAGSLMRNATPDRLVLPEVSKCSTVEDKLPSDQQASHSASTFEQCQRLPLQEINVNLGTKLSKAHAIDSAVHSTIGQVQSQVDNSDYCPTQETIYEVGKNVTVTEESIKITGSTDQDQRVISLKPKMPVSYHPDSGLCVDDDILKQKNNSFAFKDCIVSIVGSNNTIVLNNCTISEMRGEVKFPSD</sequence>
<dbReference type="EMBL" id="CM056743">
    <property type="protein sequence ID" value="KAJ8674571.1"/>
    <property type="molecule type" value="Genomic_DNA"/>
</dbReference>
<comment type="caution">
    <text evidence="1">The sequence shown here is derived from an EMBL/GenBank/DDBJ whole genome shotgun (WGS) entry which is preliminary data.</text>
</comment>